<dbReference type="OrthoDB" id="3257768at2759"/>
<feature type="compositionally biased region" description="Basic and acidic residues" evidence="1">
    <location>
        <begin position="51"/>
        <end position="61"/>
    </location>
</feature>
<reference evidence="3 4" key="1">
    <citation type="journal article" date="2018" name="Biotechnol. Biofuels">
        <title>Integrative visual omics of the white-rot fungus Polyporus brumalis exposes the biotechnological potential of its oxidative enzymes for delignifying raw plant biomass.</title>
        <authorList>
            <person name="Miyauchi S."/>
            <person name="Rancon A."/>
            <person name="Drula E."/>
            <person name="Hage H."/>
            <person name="Chaduli D."/>
            <person name="Favel A."/>
            <person name="Grisel S."/>
            <person name="Henrissat B."/>
            <person name="Herpoel-Gimbert I."/>
            <person name="Ruiz-Duenas F.J."/>
            <person name="Chevret D."/>
            <person name="Hainaut M."/>
            <person name="Lin J."/>
            <person name="Wang M."/>
            <person name="Pangilinan J."/>
            <person name="Lipzen A."/>
            <person name="Lesage-Meessen L."/>
            <person name="Navarro D."/>
            <person name="Riley R."/>
            <person name="Grigoriev I.V."/>
            <person name="Zhou S."/>
            <person name="Raouche S."/>
            <person name="Rosso M.N."/>
        </authorList>
    </citation>
    <scope>NUCLEOTIDE SEQUENCE [LARGE SCALE GENOMIC DNA]</scope>
    <source>
        <strain evidence="3 4">BRFM 1820</strain>
    </source>
</reference>
<proteinExistence type="predicted"/>
<dbReference type="Pfam" id="PF18758">
    <property type="entry name" value="KDZ"/>
    <property type="match status" value="1"/>
</dbReference>
<dbReference type="CDD" id="cd19757">
    <property type="entry name" value="Bbox1"/>
    <property type="match status" value="1"/>
</dbReference>
<dbReference type="STRING" id="139420.A0A371CR02"/>
<feature type="region of interest" description="Disordered" evidence="1">
    <location>
        <begin position="1"/>
        <end position="28"/>
    </location>
</feature>
<sequence>MSSSSRSNKKAKKGRQQGGFYEAPTHASQILSLSADGRRLRVLNELLREQVVRPEEQHDPEAGAVPGAGDGAPDTLNLPPVGAEAVDGAEGMAVVAKTRAKRYPASDEPLRAWIPYREQYLDEVLRLEGRAWARTTSQCPRCGKAAPSYRCAECTGGDIFCQECVVQIHAHLPLHRIQRWDGTFFNNVTLRDLGLFVRPAHLDGSSCLTCRPGLEGLTPITIIHANGLHVVNLQFCSCVEEERRTLFLRLSWWPATATDPRTCATFFVLKQFHLLNLQGKLTIYDFYKSLELATDNTGLQKIPVSAMTLMVRQWRHVMLAKRAGRGHDSGGIESTTQGGLALKCRACPRPGVNLPADWENARAEDAWLYQLMISQDANFRLKNRLRTGSHEDPWLGPGLAYCVDDVPYGEYVMSLATQEDIRTCSGFAALLNALTRSSKGLRATGLIAVSCRHELFLGKGVGDLQKGERWANIDYLVASAVKGTGVRKIMDSYDVGCEHEKGFFERAVEFPDHIKLDLPKDGWVFVVPKFHVSAHKPECQGAFSPNYVPFSARFDGEHVERLWSMLNPAAPSTKEMGPGARKETLDDLCSFNNWRKTVNLGEQLLKLLVEAIPEAANHKKDFEAFDSKLCRQRPEEVQRWMEMVRVWEQDRRNSPSPFTIVHKAVTRAEVRLRLLAEENHLSANSTASDLEAGPSGFIVLGLEILAAQRNLALQRKEADDSDSALLRIKVQKRLAILLGKVRKFRQLGATYMPAVHASSTSATPPKALTALDVESFAVTLPSDLPSEQREQVCGEKLPRIEDELQYADACDALEDLRHSLRMRTCYNQDKIANVTGQVPNTKARSLQSSVDQAVKNAADRYRRARQAIEHLRGPGAWQDVLRPLLNTDLRQGQASLTRPVSDELAEGLIAYADEHALMETAIAATFEAKWAVVQEKAYAYLNNVPPAGGQDAQAQSQRIEIVQVEIEVASEVENSSDDEGR</sequence>
<dbReference type="InterPro" id="IPR040521">
    <property type="entry name" value="KDZ"/>
</dbReference>
<accession>A0A371CR02</accession>
<feature type="region of interest" description="Disordered" evidence="1">
    <location>
        <begin position="51"/>
        <end position="77"/>
    </location>
</feature>
<keyword evidence="4" id="KW-1185">Reference proteome</keyword>
<evidence type="ECO:0000313" key="3">
    <source>
        <dbReference type="EMBL" id="RDX42700.1"/>
    </source>
</evidence>
<evidence type="ECO:0000259" key="2">
    <source>
        <dbReference type="Pfam" id="PF18803"/>
    </source>
</evidence>
<feature type="compositionally biased region" description="Low complexity" evidence="1">
    <location>
        <begin position="62"/>
        <end position="74"/>
    </location>
</feature>
<dbReference type="PANTHER" id="PTHR33104">
    <property type="entry name" value="SI:DKEY-29D5.2"/>
    <property type="match status" value="1"/>
</dbReference>
<dbReference type="Pfam" id="PF18803">
    <property type="entry name" value="CxC2"/>
    <property type="match status" value="1"/>
</dbReference>
<gene>
    <name evidence="3" type="ORF">OH76DRAFT_1362279</name>
</gene>
<protein>
    <recommendedName>
        <fullName evidence="2">CxC2-like cysteine cluster KDZ transposase-associated domain-containing protein</fullName>
    </recommendedName>
</protein>
<name>A0A371CR02_9APHY</name>
<organism evidence="3 4">
    <name type="scientific">Lentinus brumalis</name>
    <dbReference type="NCBI Taxonomy" id="2498619"/>
    <lineage>
        <taxon>Eukaryota</taxon>
        <taxon>Fungi</taxon>
        <taxon>Dikarya</taxon>
        <taxon>Basidiomycota</taxon>
        <taxon>Agaricomycotina</taxon>
        <taxon>Agaricomycetes</taxon>
        <taxon>Polyporales</taxon>
        <taxon>Polyporaceae</taxon>
        <taxon>Lentinus</taxon>
    </lineage>
</organism>
<evidence type="ECO:0000256" key="1">
    <source>
        <dbReference type="SAM" id="MobiDB-lite"/>
    </source>
</evidence>
<evidence type="ECO:0000313" key="4">
    <source>
        <dbReference type="Proteomes" id="UP000256964"/>
    </source>
</evidence>
<feature type="domain" description="CxC2-like cysteine cluster KDZ transposase-associated" evidence="2">
    <location>
        <begin position="190"/>
        <end position="298"/>
    </location>
</feature>
<dbReference type="InterPro" id="IPR041457">
    <property type="entry name" value="CxC2_KDZ-assoc"/>
</dbReference>
<dbReference type="EMBL" id="KZ857478">
    <property type="protein sequence ID" value="RDX42700.1"/>
    <property type="molecule type" value="Genomic_DNA"/>
</dbReference>
<dbReference type="PANTHER" id="PTHR33104:SF2">
    <property type="entry name" value="CXC3 LIKE CYSTEINE CLUSTER DOMAIN-CONTAINING PROTEIN"/>
    <property type="match status" value="1"/>
</dbReference>
<dbReference type="Proteomes" id="UP000256964">
    <property type="component" value="Unassembled WGS sequence"/>
</dbReference>
<dbReference type="AlphaFoldDB" id="A0A371CR02"/>